<dbReference type="NCBIfam" id="TIGR00526">
    <property type="entry name" value="folB_dom"/>
    <property type="match status" value="1"/>
</dbReference>
<comment type="catalytic activity">
    <reaction evidence="1 6">
        <text>7,8-dihydroneopterin = 6-hydroxymethyl-7,8-dihydropterin + glycolaldehyde</text>
        <dbReference type="Rhea" id="RHEA:10540"/>
        <dbReference type="ChEBI" id="CHEBI:17001"/>
        <dbReference type="ChEBI" id="CHEBI:17071"/>
        <dbReference type="ChEBI" id="CHEBI:44841"/>
        <dbReference type="EC" id="4.1.2.25"/>
    </reaction>
</comment>
<evidence type="ECO:0000259" key="7">
    <source>
        <dbReference type="SMART" id="SM00905"/>
    </source>
</evidence>
<dbReference type="InterPro" id="IPR006156">
    <property type="entry name" value="Dihydroneopterin_aldolase"/>
</dbReference>
<gene>
    <name evidence="8" type="ORF">A2419_03485</name>
</gene>
<evidence type="ECO:0000256" key="1">
    <source>
        <dbReference type="ARBA" id="ARBA00001353"/>
    </source>
</evidence>
<comment type="pathway">
    <text evidence="2 6">Cofactor biosynthesis; tetrahydrofolate biosynthesis; 2-amino-4-hydroxy-6-hydroxymethyl-7,8-dihydropteridine diphosphate from 7,8-dihydroneopterin triphosphate: step 3/4.</text>
</comment>
<dbReference type="SUPFAM" id="SSF55620">
    <property type="entry name" value="Tetrahydrobiopterin biosynthesis enzymes-like"/>
    <property type="match status" value="1"/>
</dbReference>
<evidence type="ECO:0000256" key="6">
    <source>
        <dbReference type="RuleBase" id="RU362079"/>
    </source>
</evidence>
<dbReference type="AlphaFoldDB" id="A0A1F4Y471"/>
<dbReference type="InterPro" id="IPR043133">
    <property type="entry name" value="GTP-CH-I_C/QueF"/>
</dbReference>
<evidence type="ECO:0000256" key="2">
    <source>
        <dbReference type="ARBA" id="ARBA00005013"/>
    </source>
</evidence>
<comment type="function">
    <text evidence="6">Catalyzes the conversion of 7,8-dihydroneopterin to 6-hydroxymethyl-7,8-dihydropterin.</text>
</comment>
<evidence type="ECO:0000256" key="5">
    <source>
        <dbReference type="ARBA" id="ARBA00023239"/>
    </source>
</evidence>
<keyword evidence="5 6" id="KW-0456">Lyase</keyword>
<evidence type="ECO:0000256" key="4">
    <source>
        <dbReference type="ARBA" id="ARBA00022909"/>
    </source>
</evidence>
<dbReference type="NCBIfam" id="TIGR00525">
    <property type="entry name" value="folB"/>
    <property type="match status" value="1"/>
</dbReference>
<dbReference type="GO" id="GO:0046654">
    <property type="term" value="P:tetrahydrofolate biosynthetic process"/>
    <property type="evidence" value="ECO:0007669"/>
    <property type="project" value="UniProtKB-UniRule"/>
</dbReference>
<dbReference type="GO" id="GO:0046656">
    <property type="term" value="P:folic acid biosynthetic process"/>
    <property type="evidence" value="ECO:0007669"/>
    <property type="project" value="UniProtKB-UniRule"/>
</dbReference>
<dbReference type="GO" id="GO:0004150">
    <property type="term" value="F:dihydroneopterin aldolase activity"/>
    <property type="evidence" value="ECO:0007669"/>
    <property type="project" value="UniProtKB-UniRule"/>
</dbReference>
<feature type="domain" description="Dihydroneopterin aldolase/epimerase" evidence="7">
    <location>
        <begin position="4"/>
        <end position="114"/>
    </location>
</feature>
<evidence type="ECO:0000256" key="3">
    <source>
        <dbReference type="ARBA" id="ARBA00005708"/>
    </source>
</evidence>
<name>A0A1F4Y471_9BACT</name>
<dbReference type="SMART" id="SM00905">
    <property type="entry name" value="FolB"/>
    <property type="match status" value="1"/>
</dbReference>
<dbReference type="EC" id="4.1.2.25" evidence="6"/>
<proteinExistence type="inferred from homology"/>
<dbReference type="Proteomes" id="UP000176568">
    <property type="component" value="Unassembled WGS sequence"/>
</dbReference>
<keyword evidence="4 6" id="KW-0289">Folate biosynthesis</keyword>
<protein>
    <recommendedName>
        <fullName evidence="6">7,8-dihydroneopterin aldolase</fullName>
        <ecNumber evidence="6">4.1.2.25</ecNumber>
    </recommendedName>
</protein>
<dbReference type="PANTHER" id="PTHR42844:SF1">
    <property type="entry name" value="DIHYDRONEOPTERIN ALDOLASE 1-RELATED"/>
    <property type="match status" value="1"/>
</dbReference>
<reference evidence="8 9" key="1">
    <citation type="journal article" date="2016" name="Nat. Commun.">
        <title>Thousands of microbial genomes shed light on interconnected biogeochemical processes in an aquifer system.</title>
        <authorList>
            <person name="Anantharaman K."/>
            <person name="Brown C.T."/>
            <person name="Hug L.A."/>
            <person name="Sharon I."/>
            <person name="Castelle C.J."/>
            <person name="Probst A.J."/>
            <person name="Thomas B.C."/>
            <person name="Singh A."/>
            <person name="Wilkins M.J."/>
            <person name="Karaoz U."/>
            <person name="Brodie E.L."/>
            <person name="Williams K.H."/>
            <person name="Hubbard S.S."/>
            <person name="Banfield J.F."/>
        </authorList>
    </citation>
    <scope>NUCLEOTIDE SEQUENCE [LARGE SCALE GENOMIC DNA]</scope>
</reference>
<evidence type="ECO:0000313" key="8">
    <source>
        <dbReference type="EMBL" id="OGC88787.1"/>
    </source>
</evidence>
<dbReference type="EMBL" id="MEXB01000004">
    <property type="protein sequence ID" value="OGC88787.1"/>
    <property type="molecule type" value="Genomic_DNA"/>
</dbReference>
<dbReference type="UniPathway" id="UPA00077">
    <property type="reaction ID" value="UER00154"/>
</dbReference>
<sequence>MDYIHINNLKIRGKHGVYEEERKVEQEFELHLKLGVGDTSKAAESCDLADAVDYGPIKQEIEKIITGKSYFLIESLAELISKKVMEDTRIQTLELTINKPEVWANCVPGLTIFRQRN</sequence>
<accession>A0A1F4Y471</accession>
<dbReference type="InterPro" id="IPR006157">
    <property type="entry name" value="FolB_dom"/>
</dbReference>
<evidence type="ECO:0000313" key="9">
    <source>
        <dbReference type="Proteomes" id="UP000176568"/>
    </source>
</evidence>
<dbReference type="GO" id="GO:0005737">
    <property type="term" value="C:cytoplasm"/>
    <property type="evidence" value="ECO:0007669"/>
    <property type="project" value="TreeGrafter"/>
</dbReference>
<dbReference type="PANTHER" id="PTHR42844">
    <property type="entry name" value="DIHYDRONEOPTERIN ALDOLASE 1-RELATED"/>
    <property type="match status" value="1"/>
</dbReference>
<comment type="caution">
    <text evidence="8">The sequence shown here is derived from an EMBL/GenBank/DDBJ whole genome shotgun (WGS) entry which is preliminary data.</text>
</comment>
<dbReference type="STRING" id="1797247.A2419_03485"/>
<dbReference type="Gene3D" id="3.30.1130.10">
    <property type="match status" value="1"/>
</dbReference>
<dbReference type="Pfam" id="PF02152">
    <property type="entry name" value="FolB"/>
    <property type="match status" value="1"/>
</dbReference>
<organism evidence="8 9">
    <name type="scientific">Candidatus Adlerbacteria bacterium RIFOXYC1_FULL_48_26</name>
    <dbReference type="NCBI Taxonomy" id="1797247"/>
    <lineage>
        <taxon>Bacteria</taxon>
        <taxon>Candidatus Adleribacteriota</taxon>
    </lineage>
</organism>
<comment type="similarity">
    <text evidence="3 6">Belongs to the DHNA family.</text>
</comment>